<evidence type="ECO:0000313" key="3">
    <source>
        <dbReference type="Proteomes" id="UP000807504"/>
    </source>
</evidence>
<comment type="caution">
    <text evidence="2">The sequence shown here is derived from an EMBL/GenBank/DDBJ whole genome shotgun (WGS) entry which is preliminary data.</text>
</comment>
<keyword evidence="1" id="KW-0732">Signal</keyword>
<organism evidence="2 3">
    <name type="scientific">Argiope bruennichi</name>
    <name type="common">Wasp spider</name>
    <name type="synonym">Aranea bruennichi</name>
    <dbReference type="NCBI Taxonomy" id="94029"/>
    <lineage>
        <taxon>Eukaryota</taxon>
        <taxon>Metazoa</taxon>
        <taxon>Ecdysozoa</taxon>
        <taxon>Arthropoda</taxon>
        <taxon>Chelicerata</taxon>
        <taxon>Arachnida</taxon>
        <taxon>Araneae</taxon>
        <taxon>Araneomorphae</taxon>
        <taxon>Entelegynae</taxon>
        <taxon>Araneoidea</taxon>
        <taxon>Araneidae</taxon>
        <taxon>Argiope</taxon>
    </lineage>
</organism>
<proteinExistence type="predicted"/>
<reference evidence="2" key="1">
    <citation type="journal article" date="2020" name="bioRxiv">
        <title>Chromosome-level reference genome of the European wasp spider Argiope bruennichi: a resource for studies on range expansion and evolutionary adaptation.</title>
        <authorList>
            <person name="Sheffer M.M."/>
            <person name="Hoppe A."/>
            <person name="Krehenwinkel H."/>
            <person name="Uhl G."/>
            <person name="Kuss A.W."/>
            <person name="Jensen L."/>
            <person name="Jensen C."/>
            <person name="Gillespie R.G."/>
            <person name="Hoff K.J."/>
            <person name="Prost S."/>
        </authorList>
    </citation>
    <scope>NUCLEOTIDE SEQUENCE</scope>
</reference>
<accession>A0A8T0FPK0</accession>
<evidence type="ECO:0000313" key="2">
    <source>
        <dbReference type="EMBL" id="KAF8790673.1"/>
    </source>
</evidence>
<name>A0A8T0FPK0_ARGBR</name>
<sequence length="221" mass="23826">MLETWVMPVCELWFLRLVMEAWVMLCACGFEAGDGGVGNACVRAVVFEAGDGGVGNACVRAVVLRLVTAAWVMPECELWFLRLVMEAWAMPVLRAVVFEAGDGGVGNACVRAVVFEAGDGGVGNACVRAVVFEAGDGGVGYACLPMLVVAMKQRLPHMWNDCLVSSWKNCIDGSHLDGQGTSSRFSTEVISARPQSPVLFSHFHVHAIHPHQCWMRGSILL</sequence>
<keyword evidence="3" id="KW-1185">Reference proteome</keyword>
<reference evidence="2" key="2">
    <citation type="submission" date="2020-06" db="EMBL/GenBank/DDBJ databases">
        <authorList>
            <person name="Sheffer M."/>
        </authorList>
    </citation>
    <scope>NUCLEOTIDE SEQUENCE</scope>
</reference>
<dbReference type="Proteomes" id="UP000807504">
    <property type="component" value="Unassembled WGS sequence"/>
</dbReference>
<evidence type="ECO:0000256" key="1">
    <source>
        <dbReference type="SAM" id="SignalP"/>
    </source>
</evidence>
<gene>
    <name evidence="2" type="ORF">HNY73_005660</name>
</gene>
<protein>
    <recommendedName>
        <fullName evidence="4">Secreted protein</fullName>
    </recommendedName>
</protein>
<dbReference type="EMBL" id="JABXBU010000011">
    <property type="protein sequence ID" value="KAF8790673.1"/>
    <property type="molecule type" value="Genomic_DNA"/>
</dbReference>
<feature type="signal peptide" evidence="1">
    <location>
        <begin position="1"/>
        <end position="29"/>
    </location>
</feature>
<feature type="chain" id="PRO_5035846258" description="Secreted protein" evidence="1">
    <location>
        <begin position="30"/>
        <end position="221"/>
    </location>
</feature>
<evidence type="ECO:0008006" key="4">
    <source>
        <dbReference type="Google" id="ProtNLM"/>
    </source>
</evidence>
<dbReference type="AlphaFoldDB" id="A0A8T0FPK0"/>